<name>A0A9D2B120_9GAMM</name>
<dbReference type="InterPro" id="IPR000160">
    <property type="entry name" value="GGDEF_dom"/>
</dbReference>
<dbReference type="InterPro" id="IPR001610">
    <property type="entry name" value="PAC"/>
</dbReference>
<gene>
    <name evidence="2" type="ORF">H9850_03550</name>
</gene>
<dbReference type="InterPro" id="IPR000014">
    <property type="entry name" value="PAS"/>
</dbReference>
<dbReference type="PANTHER" id="PTHR46663:SF4">
    <property type="entry name" value="DIGUANYLATE CYCLASE DGCT-RELATED"/>
    <property type="match status" value="1"/>
</dbReference>
<dbReference type="PANTHER" id="PTHR46663">
    <property type="entry name" value="DIGUANYLATE CYCLASE DGCT-RELATED"/>
    <property type="match status" value="1"/>
</dbReference>
<evidence type="ECO:0000313" key="3">
    <source>
        <dbReference type="Proteomes" id="UP000886829"/>
    </source>
</evidence>
<dbReference type="Gene3D" id="3.30.450.20">
    <property type="entry name" value="PAS domain"/>
    <property type="match status" value="1"/>
</dbReference>
<comment type="caution">
    <text evidence="2">The sequence shown here is derived from an EMBL/GenBank/DDBJ whole genome shotgun (WGS) entry which is preliminary data.</text>
</comment>
<dbReference type="PROSITE" id="PS50887">
    <property type="entry name" value="GGDEF"/>
    <property type="match status" value="1"/>
</dbReference>
<dbReference type="SUPFAM" id="SSF55073">
    <property type="entry name" value="Nucleotide cyclase"/>
    <property type="match status" value="1"/>
</dbReference>
<feature type="domain" description="GGDEF" evidence="1">
    <location>
        <begin position="302"/>
        <end position="434"/>
    </location>
</feature>
<dbReference type="SMART" id="SM00086">
    <property type="entry name" value="PAC"/>
    <property type="match status" value="1"/>
</dbReference>
<dbReference type="InterPro" id="IPR043128">
    <property type="entry name" value="Rev_trsase/Diguanyl_cyclase"/>
</dbReference>
<evidence type="ECO:0000313" key="2">
    <source>
        <dbReference type="EMBL" id="HIX56531.1"/>
    </source>
</evidence>
<dbReference type="CDD" id="cd00130">
    <property type="entry name" value="PAS"/>
    <property type="match status" value="1"/>
</dbReference>
<proteinExistence type="predicted"/>
<dbReference type="EMBL" id="DXEV01000070">
    <property type="protein sequence ID" value="HIX56531.1"/>
    <property type="molecule type" value="Genomic_DNA"/>
</dbReference>
<dbReference type="Pfam" id="PF00990">
    <property type="entry name" value="GGDEF"/>
    <property type="match status" value="1"/>
</dbReference>
<dbReference type="Pfam" id="PF08447">
    <property type="entry name" value="PAS_3"/>
    <property type="match status" value="1"/>
</dbReference>
<dbReference type="SUPFAM" id="SSF55785">
    <property type="entry name" value="PYP-like sensor domain (PAS domain)"/>
    <property type="match status" value="1"/>
</dbReference>
<sequence>MRADELRPQADLAASTKVPELAMGTWIYDGQERLFLLDAVSFEFFGFAADAQQGLDQDQYQEHRSGSEWLREDAVLSRLSWKNKERFYRVMHSRETGNIIFEDVEMVSGPYQGESFVIQGSVLSRFPDGRVRYATGSLSSIFSSYADFLSHEIAGDSFFSFDPCTNELRFSDSYTYFLGYEEDEMPQTVEELSYLVHPDDREILDIERHILSSPDYGDSFEFCVRMRHKNGHYIWAVGRGLVLNRDERGQALQLIGSFSDINLIQDNFENIKQLLYTDTLTGLKNRSFFQHHMPMWQDPMMRPLSVIYADVTGLKITNDVLGHADGDILLLTVTEVLTTVITRNCDIMRLAGDEFLVIVPRCKAEEIAEIVQKLRAYVQQHNAIPDIMPLFVGFGCATLGEVPHDTLNSCIERADVRMQCSKDEQRQANYTQLKAYLEKRKGRPVSMRDGRRLSYLSNAEREQLRN</sequence>
<dbReference type="Gene3D" id="3.30.70.270">
    <property type="match status" value="1"/>
</dbReference>
<evidence type="ECO:0000259" key="1">
    <source>
        <dbReference type="PROSITE" id="PS50887"/>
    </source>
</evidence>
<organism evidence="2 3">
    <name type="scientific">Candidatus Anaerobiospirillum pullistercoris</name>
    <dbReference type="NCBI Taxonomy" id="2838452"/>
    <lineage>
        <taxon>Bacteria</taxon>
        <taxon>Pseudomonadati</taxon>
        <taxon>Pseudomonadota</taxon>
        <taxon>Gammaproteobacteria</taxon>
        <taxon>Aeromonadales</taxon>
        <taxon>Succinivibrionaceae</taxon>
        <taxon>Anaerobiospirillum</taxon>
    </lineage>
</organism>
<dbReference type="InterPro" id="IPR013655">
    <property type="entry name" value="PAS_fold_3"/>
</dbReference>
<accession>A0A9D2B120</accession>
<dbReference type="SMART" id="SM00267">
    <property type="entry name" value="GGDEF"/>
    <property type="match status" value="1"/>
</dbReference>
<dbReference type="InterPro" id="IPR029787">
    <property type="entry name" value="Nucleotide_cyclase"/>
</dbReference>
<reference evidence="2" key="1">
    <citation type="journal article" date="2021" name="PeerJ">
        <title>Extensive microbial diversity within the chicken gut microbiome revealed by metagenomics and culture.</title>
        <authorList>
            <person name="Gilroy R."/>
            <person name="Ravi A."/>
            <person name="Getino M."/>
            <person name="Pursley I."/>
            <person name="Horton D.L."/>
            <person name="Alikhan N.F."/>
            <person name="Baker D."/>
            <person name="Gharbi K."/>
            <person name="Hall N."/>
            <person name="Watson M."/>
            <person name="Adriaenssens E.M."/>
            <person name="Foster-Nyarko E."/>
            <person name="Jarju S."/>
            <person name="Secka A."/>
            <person name="Antonio M."/>
            <person name="Oren A."/>
            <person name="Chaudhuri R.R."/>
            <person name="La Ragione R."/>
            <person name="Hildebrand F."/>
            <person name="Pallen M.J."/>
        </authorList>
    </citation>
    <scope>NUCLEOTIDE SEQUENCE</scope>
    <source>
        <strain evidence="2">USASDec5-558</strain>
    </source>
</reference>
<protein>
    <submittedName>
        <fullName evidence="2">Sensor domain-containing diguanylate cyclase</fullName>
    </submittedName>
</protein>
<dbReference type="InterPro" id="IPR052163">
    <property type="entry name" value="DGC-Regulatory_Protein"/>
</dbReference>
<dbReference type="CDD" id="cd01949">
    <property type="entry name" value="GGDEF"/>
    <property type="match status" value="1"/>
</dbReference>
<reference evidence="2" key="2">
    <citation type="submission" date="2021-04" db="EMBL/GenBank/DDBJ databases">
        <authorList>
            <person name="Gilroy R."/>
        </authorList>
    </citation>
    <scope>NUCLEOTIDE SEQUENCE</scope>
    <source>
        <strain evidence="2">USASDec5-558</strain>
    </source>
</reference>
<dbReference type="AlphaFoldDB" id="A0A9D2B120"/>
<dbReference type="InterPro" id="IPR035965">
    <property type="entry name" value="PAS-like_dom_sf"/>
</dbReference>
<dbReference type="Proteomes" id="UP000886829">
    <property type="component" value="Unassembled WGS sequence"/>
</dbReference>
<dbReference type="NCBIfam" id="TIGR00254">
    <property type="entry name" value="GGDEF"/>
    <property type="match status" value="1"/>
</dbReference>